<evidence type="ECO:0000256" key="3">
    <source>
        <dbReference type="ARBA" id="ARBA00022723"/>
    </source>
</evidence>
<dbReference type="SUPFAM" id="SSF53927">
    <property type="entry name" value="Cytidine deaminase-like"/>
    <property type="match status" value="1"/>
</dbReference>
<dbReference type="InterPro" id="IPR016193">
    <property type="entry name" value="Cytidine_deaminase-like"/>
</dbReference>
<protein>
    <submittedName>
        <fullName evidence="9">Cytidine deaminase</fullName>
    </submittedName>
</protein>
<evidence type="ECO:0000313" key="9">
    <source>
        <dbReference type="EMBL" id="OFW56311.1"/>
    </source>
</evidence>
<dbReference type="Gene3D" id="3.40.140.10">
    <property type="entry name" value="Cytidine Deaminase, domain 2"/>
    <property type="match status" value="1"/>
</dbReference>
<dbReference type="PANTHER" id="PTHR11086:SF18">
    <property type="entry name" value="DEOXYCYTIDYLATE DEAMINASE"/>
    <property type="match status" value="1"/>
</dbReference>
<evidence type="ECO:0000256" key="1">
    <source>
        <dbReference type="ARBA" id="ARBA00001947"/>
    </source>
</evidence>
<dbReference type="PROSITE" id="PS51747">
    <property type="entry name" value="CYT_DCMP_DEAMINASES_2"/>
    <property type="match status" value="1"/>
</dbReference>
<organism evidence="9 10">
    <name type="scientific">Candidatus Solincola sediminis</name>
    <dbReference type="NCBI Taxonomy" id="1797199"/>
    <lineage>
        <taxon>Bacteria</taxon>
        <taxon>Bacillati</taxon>
        <taxon>Actinomycetota</taxon>
        <taxon>Candidatus Geothermincolia</taxon>
        <taxon>Candidatus Geothermincolales</taxon>
        <taxon>Candidatus Geothermincolaceae</taxon>
        <taxon>Candidatus Solincola</taxon>
    </lineage>
</organism>
<dbReference type="AlphaFoldDB" id="A0A1F2WHL2"/>
<dbReference type="STRING" id="1797197.A2Y75_03675"/>
<dbReference type="PROSITE" id="PS00903">
    <property type="entry name" value="CYT_DCMP_DEAMINASES_1"/>
    <property type="match status" value="1"/>
</dbReference>
<evidence type="ECO:0000256" key="4">
    <source>
        <dbReference type="ARBA" id="ARBA00022801"/>
    </source>
</evidence>
<gene>
    <name evidence="9" type="ORF">A2Y75_03675</name>
</gene>
<sequence length="151" mass="16679">MTRPSWEQYFMSIAAQVATRSTCLRRQVGCVIVLEKRIVSTGYNGAPSGLLHCAEVGCLRESKKVASGERHELCRGLHAEQNAIIQAAMHGTAVRGSNIFSTHKPCILCMKMLINAGVGCVYYREGYEDQLADEIAREADMALECLPEEEE</sequence>
<dbReference type="GO" id="GO:0006220">
    <property type="term" value="P:pyrimidine nucleotide metabolic process"/>
    <property type="evidence" value="ECO:0007669"/>
    <property type="project" value="InterPro"/>
</dbReference>
<feature type="binding site" evidence="7">
    <location>
        <position position="109"/>
    </location>
    <ligand>
        <name>Zn(2+)</name>
        <dbReference type="ChEBI" id="CHEBI:29105"/>
        <note>catalytic</note>
    </ligand>
</feature>
<feature type="binding site" evidence="7">
    <location>
        <position position="106"/>
    </location>
    <ligand>
        <name>Zn(2+)</name>
        <dbReference type="ChEBI" id="CHEBI:29105"/>
        <note>catalytic</note>
    </ligand>
</feature>
<feature type="domain" description="CMP/dCMP-type deaminase" evidence="8">
    <location>
        <begin position="5"/>
        <end position="139"/>
    </location>
</feature>
<dbReference type="PANTHER" id="PTHR11086">
    <property type="entry name" value="DEOXYCYTIDYLATE DEAMINASE-RELATED"/>
    <property type="match status" value="1"/>
</dbReference>
<comment type="cofactor">
    <cofactor evidence="1 7">
        <name>Zn(2+)</name>
        <dbReference type="ChEBI" id="CHEBI:29105"/>
    </cofactor>
</comment>
<evidence type="ECO:0000313" key="10">
    <source>
        <dbReference type="Proteomes" id="UP000177876"/>
    </source>
</evidence>
<evidence type="ECO:0000256" key="5">
    <source>
        <dbReference type="ARBA" id="ARBA00022833"/>
    </source>
</evidence>
<keyword evidence="4" id="KW-0378">Hydrolase</keyword>
<dbReference type="InterPro" id="IPR002125">
    <property type="entry name" value="CMP_dCMP_dom"/>
</dbReference>
<feature type="active site" description="Proton donor" evidence="6">
    <location>
        <position position="80"/>
    </location>
</feature>
<dbReference type="InterPro" id="IPR016473">
    <property type="entry name" value="dCMP_deaminase"/>
</dbReference>
<feature type="binding site" evidence="7">
    <location>
        <position position="78"/>
    </location>
    <ligand>
        <name>Zn(2+)</name>
        <dbReference type="ChEBI" id="CHEBI:29105"/>
        <note>catalytic</note>
    </ligand>
</feature>
<evidence type="ECO:0000256" key="6">
    <source>
        <dbReference type="PIRSR" id="PIRSR006019-1"/>
    </source>
</evidence>
<comment type="caution">
    <text evidence="9">The sequence shown here is derived from an EMBL/GenBank/DDBJ whole genome shotgun (WGS) entry which is preliminary data.</text>
</comment>
<evidence type="ECO:0000259" key="8">
    <source>
        <dbReference type="PROSITE" id="PS51747"/>
    </source>
</evidence>
<keyword evidence="3 7" id="KW-0479">Metal-binding</keyword>
<comment type="similarity">
    <text evidence="2">Belongs to the cytidine and deoxycytidylate deaminase family.</text>
</comment>
<dbReference type="PIRSF" id="PIRSF006019">
    <property type="entry name" value="dCMP_deaminase"/>
    <property type="match status" value="1"/>
</dbReference>
<proteinExistence type="inferred from homology"/>
<dbReference type="EMBL" id="MELK01000047">
    <property type="protein sequence ID" value="OFW56311.1"/>
    <property type="molecule type" value="Genomic_DNA"/>
</dbReference>
<dbReference type="CDD" id="cd01286">
    <property type="entry name" value="deoxycytidylate_deaminase"/>
    <property type="match status" value="1"/>
</dbReference>
<dbReference type="InterPro" id="IPR016192">
    <property type="entry name" value="APOBEC/CMP_deaminase_Zn-bd"/>
</dbReference>
<dbReference type="Pfam" id="PF00383">
    <property type="entry name" value="dCMP_cyt_deam_1"/>
    <property type="match status" value="1"/>
</dbReference>
<dbReference type="Proteomes" id="UP000177876">
    <property type="component" value="Unassembled WGS sequence"/>
</dbReference>
<evidence type="ECO:0000256" key="7">
    <source>
        <dbReference type="PIRSR" id="PIRSR006019-2"/>
    </source>
</evidence>
<dbReference type="GO" id="GO:0008270">
    <property type="term" value="F:zinc ion binding"/>
    <property type="evidence" value="ECO:0007669"/>
    <property type="project" value="InterPro"/>
</dbReference>
<name>A0A1F2WHL2_9ACTN</name>
<accession>A0A1F2WHL2</accession>
<dbReference type="GO" id="GO:0005737">
    <property type="term" value="C:cytoplasm"/>
    <property type="evidence" value="ECO:0007669"/>
    <property type="project" value="TreeGrafter"/>
</dbReference>
<evidence type="ECO:0000256" key="2">
    <source>
        <dbReference type="ARBA" id="ARBA00006576"/>
    </source>
</evidence>
<dbReference type="InterPro" id="IPR015517">
    <property type="entry name" value="dCMP_deaminase-rel"/>
</dbReference>
<dbReference type="InterPro" id="IPR035105">
    <property type="entry name" value="Deoxycytidylate_deaminase_dom"/>
</dbReference>
<keyword evidence="5 7" id="KW-0862">Zinc</keyword>
<reference evidence="9 10" key="1">
    <citation type="journal article" date="2016" name="Nat. Commun.">
        <title>Thousands of microbial genomes shed light on interconnected biogeochemical processes in an aquifer system.</title>
        <authorList>
            <person name="Anantharaman K."/>
            <person name="Brown C.T."/>
            <person name="Hug L.A."/>
            <person name="Sharon I."/>
            <person name="Castelle C.J."/>
            <person name="Probst A.J."/>
            <person name="Thomas B.C."/>
            <person name="Singh A."/>
            <person name="Wilkins M.J."/>
            <person name="Karaoz U."/>
            <person name="Brodie E.L."/>
            <person name="Williams K.H."/>
            <person name="Hubbard S.S."/>
            <person name="Banfield J.F."/>
        </authorList>
    </citation>
    <scope>NUCLEOTIDE SEQUENCE [LARGE SCALE GENOMIC DNA]</scope>
</reference>
<dbReference type="GO" id="GO:0004132">
    <property type="term" value="F:dCMP deaminase activity"/>
    <property type="evidence" value="ECO:0007669"/>
    <property type="project" value="InterPro"/>
</dbReference>